<dbReference type="EMBL" id="LAZR01021703">
    <property type="protein sequence ID" value="KKL84411.1"/>
    <property type="molecule type" value="Genomic_DNA"/>
</dbReference>
<name>A0A0F9G1T7_9ZZZZ</name>
<organism evidence="1">
    <name type="scientific">marine sediment metagenome</name>
    <dbReference type="NCBI Taxonomy" id="412755"/>
    <lineage>
        <taxon>unclassified sequences</taxon>
        <taxon>metagenomes</taxon>
        <taxon>ecological metagenomes</taxon>
    </lineage>
</organism>
<sequence>MPRIPTPPDHKVIANAVSTYDGCRGDDNLAVYKLKHRIVLEVRGRMGALKSQLIVTHAEARELARDILAGTD</sequence>
<dbReference type="AlphaFoldDB" id="A0A0F9G1T7"/>
<comment type="caution">
    <text evidence="1">The sequence shown here is derived from an EMBL/GenBank/DDBJ whole genome shotgun (WGS) entry which is preliminary data.</text>
</comment>
<accession>A0A0F9G1T7</accession>
<reference evidence="1" key="1">
    <citation type="journal article" date="2015" name="Nature">
        <title>Complex archaea that bridge the gap between prokaryotes and eukaryotes.</title>
        <authorList>
            <person name="Spang A."/>
            <person name="Saw J.H."/>
            <person name="Jorgensen S.L."/>
            <person name="Zaremba-Niedzwiedzka K."/>
            <person name="Martijn J."/>
            <person name="Lind A.E."/>
            <person name="van Eijk R."/>
            <person name="Schleper C."/>
            <person name="Guy L."/>
            <person name="Ettema T.J."/>
        </authorList>
    </citation>
    <scope>NUCLEOTIDE SEQUENCE</scope>
</reference>
<proteinExistence type="predicted"/>
<evidence type="ECO:0000313" key="1">
    <source>
        <dbReference type="EMBL" id="KKL84411.1"/>
    </source>
</evidence>
<gene>
    <name evidence="1" type="ORF">LCGC14_1965040</name>
</gene>
<protein>
    <submittedName>
        <fullName evidence="1">Uncharacterized protein</fullName>
    </submittedName>
</protein>